<reference evidence="11 12" key="1">
    <citation type="journal article" date="2023" name="Plants (Basel)">
        <title>Bridging the Gap: Combining Genomics and Transcriptomics Approaches to Understand Stylosanthes scabra, an Orphan Legume from the Brazilian Caatinga.</title>
        <authorList>
            <person name="Ferreira-Neto J.R.C."/>
            <person name="da Silva M.D."/>
            <person name="Binneck E."/>
            <person name="de Melo N.F."/>
            <person name="da Silva R.H."/>
            <person name="de Melo A.L.T.M."/>
            <person name="Pandolfi V."/>
            <person name="Bustamante F.O."/>
            <person name="Brasileiro-Vidal A.C."/>
            <person name="Benko-Iseppon A.M."/>
        </authorList>
    </citation>
    <scope>NUCLEOTIDE SEQUENCE [LARGE SCALE GENOMIC DNA]</scope>
    <source>
        <tissue evidence="11">Leaves</tissue>
    </source>
</reference>
<evidence type="ECO:0000256" key="6">
    <source>
        <dbReference type="ARBA" id="ARBA00022787"/>
    </source>
</evidence>
<comment type="function">
    <text evidence="1">Central component of the receptor complex responsible for the recognition and translocation of cytosolically synthesized mitochondrial preproteins. Together with TOM22 functions as the transit peptide receptor at the surface of the mitochondrion outer membrane and facilitates the movement of preproteins into the translocation pore.</text>
</comment>
<keyword evidence="5" id="KW-0812">Transmembrane</keyword>
<evidence type="ECO:0000313" key="11">
    <source>
        <dbReference type="EMBL" id="MED6149895.1"/>
    </source>
</evidence>
<evidence type="ECO:0000256" key="3">
    <source>
        <dbReference type="ARBA" id="ARBA00005792"/>
    </source>
</evidence>
<sequence>MSSHQREFDLHSLLENARETVEAENAKNPLDADLEEALVINTTKHNTLWCMGNAYTSQAFLIPNWNESKVYFDKASQYFQQAVDQVRSLCLYYSIEE</sequence>
<evidence type="ECO:0000256" key="4">
    <source>
        <dbReference type="ARBA" id="ARBA00022448"/>
    </source>
</evidence>
<comment type="subcellular location">
    <subcellularLocation>
        <location evidence="2">Mitochondrion outer membrane</location>
        <topology evidence="2">Single-pass membrane protein</topology>
    </subcellularLocation>
</comment>
<keyword evidence="12" id="KW-1185">Reference proteome</keyword>
<protein>
    <submittedName>
        <fullName evidence="11">Uncharacterized protein</fullName>
    </submittedName>
</protein>
<keyword evidence="6" id="KW-1000">Mitochondrion outer membrane</keyword>
<dbReference type="Pfam" id="PF06552">
    <property type="entry name" value="TOM20_plant"/>
    <property type="match status" value="1"/>
</dbReference>
<dbReference type="InterPro" id="IPR011990">
    <property type="entry name" value="TPR-like_helical_dom_sf"/>
</dbReference>
<organism evidence="11 12">
    <name type="scientific">Stylosanthes scabra</name>
    <dbReference type="NCBI Taxonomy" id="79078"/>
    <lineage>
        <taxon>Eukaryota</taxon>
        <taxon>Viridiplantae</taxon>
        <taxon>Streptophyta</taxon>
        <taxon>Embryophyta</taxon>
        <taxon>Tracheophyta</taxon>
        <taxon>Spermatophyta</taxon>
        <taxon>Magnoliopsida</taxon>
        <taxon>eudicotyledons</taxon>
        <taxon>Gunneridae</taxon>
        <taxon>Pentapetalae</taxon>
        <taxon>rosids</taxon>
        <taxon>fabids</taxon>
        <taxon>Fabales</taxon>
        <taxon>Fabaceae</taxon>
        <taxon>Papilionoideae</taxon>
        <taxon>50 kb inversion clade</taxon>
        <taxon>dalbergioids sensu lato</taxon>
        <taxon>Dalbergieae</taxon>
        <taxon>Pterocarpus clade</taxon>
        <taxon>Stylosanthes</taxon>
    </lineage>
</organism>
<dbReference type="PANTHER" id="PTHR32409">
    <property type="entry name" value="MITOCHONDRIAL IMPORT RECEPTOR SUBUNIT TOM20-1-RELATED"/>
    <property type="match status" value="1"/>
</dbReference>
<evidence type="ECO:0000313" key="12">
    <source>
        <dbReference type="Proteomes" id="UP001341840"/>
    </source>
</evidence>
<evidence type="ECO:0000256" key="1">
    <source>
        <dbReference type="ARBA" id="ARBA00003450"/>
    </source>
</evidence>
<dbReference type="PANTHER" id="PTHR32409:SF3">
    <property type="entry name" value="MITOCHONDRIAL IMPORT RECEPTOR SUBUNIT TOM20-1-RELATED"/>
    <property type="match status" value="1"/>
</dbReference>
<dbReference type="EMBL" id="JASCZI010091314">
    <property type="protein sequence ID" value="MED6149895.1"/>
    <property type="molecule type" value="Genomic_DNA"/>
</dbReference>
<dbReference type="SUPFAM" id="SSF48452">
    <property type="entry name" value="TPR-like"/>
    <property type="match status" value="1"/>
</dbReference>
<evidence type="ECO:0000256" key="5">
    <source>
        <dbReference type="ARBA" id="ARBA00022692"/>
    </source>
</evidence>
<keyword evidence="9" id="KW-0496">Mitochondrion</keyword>
<evidence type="ECO:0000256" key="10">
    <source>
        <dbReference type="ARBA" id="ARBA00023136"/>
    </source>
</evidence>
<evidence type="ECO:0000256" key="8">
    <source>
        <dbReference type="ARBA" id="ARBA00022989"/>
    </source>
</evidence>
<dbReference type="InterPro" id="IPR010547">
    <property type="entry name" value="TOM20_imprt_rcpt"/>
</dbReference>
<dbReference type="Proteomes" id="UP001341840">
    <property type="component" value="Unassembled WGS sequence"/>
</dbReference>
<evidence type="ECO:0000256" key="9">
    <source>
        <dbReference type="ARBA" id="ARBA00023128"/>
    </source>
</evidence>
<accession>A0ABU6TM71</accession>
<keyword evidence="10" id="KW-0472">Membrane</keyword>
<proteinExistence type="inferred from homology"/>
<keyword evidence="4" id="KW-0813">Transport</keyword>
<dbReference type="Gene3D" id="1.25.40.10">
    <property type="entry name" value="Tetratricopeptide repeat domain"/>
    <property type="match status" value="1"/>
</dbReference>
<name>A0ABU6TM71_9FABA</name>
<comment type="caution">
    <text evidence="11">The sequence shown here is derived from an EMBL/GenBank/DDBJ whole genome shotgun (WGS) entry which is preliminary data.</text>
</comment>
<evidence type="ECO:0000256" key="2">
    <source>
        <dbReference type="ARBA" id="ARBA00004572"/>
    </source>
</evidence>
<keyword evidence="8" id="KW-1133">Transmembrane helix</keyword>
<keyword evidence="7" id="KW-0653">Protein transport</keyword>
<evidence type="ECO:0000256" key="7">
    <source>
        <dbReference type="ARBA" id="ARBA00022927"/>
    </source>
</evidence>
<gene>
    <name evidence="11" type="ORF">PIB30_067046</name>
</gene>
<comment type="similarity">
    <text evidence="3">Belongs to the Tom20 family.</text>
</comment>